<evidence type="ECO:0000313" key="1">
    <source>
        <dbReference type="EMBL" id="KAB8037858.1"/>
    </source>
</evidence>
<name>A0A6N6VS81_9BACT</name>
<evidence type="ECO:0000313" key="2">
    <source>
        <dbReference type="Proteomes" id="UP000437748"/>
    </source>
</evidence>
<reference evidence="1 2" key="1">
    <citation type="submission" date="2019-10" db="EMBL/GenBank/DDBJ databases">
        <title>New species of Slilvanegrellaceae.</title>
        <authorList>
            <person name="Pitt A."/>
            <person name="Hahn M.W."/>
        </authorList>
    </citation>
    <scope>NUCLEOTIDE SEQUENCE [LARGE SCALE GENOMIC DNA]</scope>
    <source>
        <strain evidence="1 2">SP-Ram-0.45-NSY-1</strain>
    </source>
</reference>
<dbReference type="Proteomes" id="UP000437748">
    <property type="component" value="Unassembled WGS sequence"/>
</dbReference>
<dbReference type="AlphaFoldDB" id="A0A6N6VS81"/>
<sequence>MILKYFSHLFKRKKEDEKLQLTKKELLSTYPSLYLSDFNYQSKNYPLVFLLDNEKIFAYNLVFSCIEKNKFTIIELIHSIFQIQQTNNFMQAKGKSTNNESIHFSIISEFNAFTIRLLKEIDNLRVEPQSPWISFPEIDPDGLGSLQGVIEFWWYKYWDNYWLNLSKIERSEYYKNNEAPLGWIEYIEFKYE</sequence>
<protein>
    <submittedName>
        <fullName evidence="1">Uncharacterized protein</fullName>
    </submittedName>
</protein>
<dbReference type="OrthoDB" id="6928755at2"/>
<comment type="caution">
    <text evidence="1">The sequence shown here is derived from an EMBL/GenBank/DDBJ whole genome shotgun (WGS) entry which is preliminary data.</text>
</comment>
<dbReference type="EMBL" id="WFLM01000004">
    <property type="protein sequence ID" value="KAB8037858.1"/>
    <property type="molecule type" value="Genomic_DNA"/>
</dbReference>
<keyword evidence="2" id="KW-1185">Reference proteome</keyword>
<proteinExistence type="predicted"/>
<gene>
    <name evidence="1" type="ORF">GCL60_11835</name>
</gene>
<dbReference type="RefSeq" id="WP_153420936.1">
    <property type="nucleotide sequence ID" value="NZ_WFLM01000004.1"/>
</dbReference>
<accession>A0A6N6VS81</accession>
<organism evidence="1 2">
    <name type="scientific">Silvanigrella paludirubra</name>
    <dbReference type="NCBI Taxonomy" id="2499159"/>
    <lineage>
        <taxon>Bacteria</taxon>
        <taxon>Pseudomonadati</taxon>
        <taxon>Bdellovibrionota</taxon>
        <taxon>Oligoflexia</taxon>
        <taxon>Silvanigrellales</taxon>
        <taxon>Silvanigrellaceae</taxon>
        <taxon>Silvanigrella</taxon>
    </lineage>
</organism>